<feature type="domain" description="Response regulatory" evidence="3">
    <location>
        <begin position="19"/>
        <end position="135"/>
    </location>
</feature>
<dbReference type="SMART" id="SM00448">
    <property type="entry name" value="REC"/>
    <property type="match status" value="1"/>
</dbReference>
<dbReference type="Pfam" id="PF00072">
    <property type="entry name" value="Response_reg"/>
    <property type="match status" value="1"/>
</dbReference>
<dbReference type="InterPro" id="IPR001789">
    <property type="entry name" value="Sig_transdc_resp-reg_receiver"/>
</dbReference>
<protein>
    <submittedName>
        <fullName evidence="4">Response regulator</fullName>
    </submittedName>
</protein>
<dbReference type="AlphaFoldDB" id="A0A8J7F303"/>
<dbReference type="Gene3D" id="3.40.50.2300">
    <property type="match status" value="1"/>
</dbReference>
<dbReference type="InterPro" id="IPR011006">
    <property type="entry name" value="CheY-like_superfamily"/>
</dbReference>
<reference evidence="4" key="1">
    <citation type="submission" date="2020-10" db="EMBL/GenBank/DDBJ databases">
        <authorList>
            <person name="Castelo-Branco R."/>
            <person name="Eusebio N."/>
            <person name="Adriana R."/>
            <person name="Vieira A."/>
            <person name="Brugerolle De Fraissinette N."/>
            <person name="Rezende De Castro R."/>
            <person name="Schneider M.P."/>
            <person name="Vasconcelos V."/>
            <person name="Leao P.N."/>
        </authorList>
    </citation>
    <scope>NUCLEOTIDE SEQUENCE</scope>
    <source>
        <strain evidence="4">LEGE 06105</strain>
    </source>
</reference>
<dbReference type="EMBL" id="JADEWL010000044">
    <property type="protein sequence ID" value="MBE9213885.1"/>
    <property type="molecule type" value="Genomic_DNA"/>
</dbReference>
<sequence length="139" mass="15924">MKMELDDNDKQQRTSQTPLILAIEDNEDNLLIVNYIVDSLNYRFIGEPDGNKTLLIAREFQPNLILLDIMLPEANGIDLFHVLRQDSSTKHIPIIAVTALASAEEKHKILEAGFDAYVSKPYMLEDIEEVICRYLNYKS</sequence>
<dbReference type="GO" id="GO:0000160">
    <property type="term" value="P:phosphorelay signal transduction system"/>
    <property type="evidence" value="ECO:0007669"/>
    <property type="project" value="InterPro"/>
</dbReference>
<dbReference type="SUPFAM" id="SSF52172">
    <property type="entry name" value="CheY-like"/>
    <property type="match status" value="1"/>
</dbReference>
<name>A0A8J7F303_9CYAN</name>
<accession>A0A8J7F303</accession>
<dbReference type="PROSITE" id="PS50110">
    <property type="entry name" value="RESPONSE_REGULATORY"/>
    <property type="match status" value="1"/>
</dbReference>
<evidence type="ECO:0000313" key="5">
    <source>
        <dbReference type="Proteomes" id="UP000620559"/>
    </source>
</evidence>
<keyword evidence="5" id="KW-1185">Reference proteome</keyword>
<evidence type="ECO:0000256" key="2">
    <source>
        <dbReference type="PROSITE-ProRule" id="PRU00169"/>
    </source>
</evidence>
<feature type="modified residue" description="4-aspartylphosphate" evidence="2">
    <location>
        <position position="68"/>
    </location>
</feature>
<dbReference type="PANTHER" id="PTHR44591:SF3">
    <property type="entry name" value="RESPONSE REGULATORY DOMAIN-CONTAINING PROTEIN"/>
    <property type="match status" value="1"/>
</dbReference>
<evidence type="ECO:0000259" key="3">
    <source>
        <dbReference type="PROSITE" id="PS50110"/>
    </source>
</evidence>
<organism evidence="4 5">
    <name type="scientific">Plectonema cf. radiosum LEGE 06105</name>
    <dbReference type="NCBI Taxonomy" id="945769"/>
    <lineage>
        <taxon>Bacteria</taxon>
        <taxon>Bacillati</taxon>
        <taxon>Cyanobacteriota</taxon>
        <taxon>Cyanophyceae</taxon>
        <taxon>Oscillatoriophycideae</taxon>
        <taxon>Oscillatoriales</taxon>
        <taxon>Microcoleaceae</taxon>
        <taxon>Plectonema</taxon>
    </lineage>
</organism>
<dbReference type="RefSeq" id="WP_193921164.1">
    <property type="nucleotide sequence ID" value="NZ_JADEWL010000044.1"/>
</dbReference>
<dbReference type="InterPro" id="IPR050595">
    <property type="entry name" value="Bact_response_regulator"/>
</dbReference>
<dbReference type="PANTHER" id="PTHR44591">
    <property type="entry name" value="STRESS RESPONSE REGULATOR PROTEIN 1"/>
    <property type="match status" value="1"/>
</dbReference>
<evidence type="ECO:0000256" key="1">
    <source>
        <dbReference type="ARBA" id="ARBA00022553"/>
    </source>
</evidence>
<dbReference type="Proteomes" id="UP000620559">
    <property type="component" value="Unassembled WGS sequence"/>
</dbReference>
<keyword evidence="1 2" id="KW-0597">Phosphoprotein</keyword>
<gene>
    <name evidence="4" type="ORF">IQ247_14625</name>
</gene>
<evidence type="ECO:0000313" key="4">
    <source>
        <dbReference type="EMBL" id="MBE9213885.1"/>
    </source>
</evidence>
<comment type="caution">
    <text evidence="4">The sequence shown here is derived from an EMBL/GenBank/DDBJ whole genome shotgun (WGS) entry which is preliminary data.</text>
</comment>
<proteinExistence type="predicted"/>